<protein>
    <recommendedName>
        <fullName evidence="1">Senescence domain-containing protein</fullName>
    </recommendedName>
</protein>
<dbReference type="AlphaFoldDB" id="A0AAQ3PE37"/>
<accession>A0AAQ3PE37</accession>
<keyword evidence="3" id="KW-1185">Reference proteome</keyword>
<dbReference type="EMBL" id="CP144700">
    <property type="protein sequence ID" value="WVZ25013.1"/>
    <property type="molecule type" value="Genomic_DNA"/>
</dbReference>
<evidence type="ECO:0000259" key="1">
    <source>
        <dbReference type="Pfam" id="PF06911"/>
    </source>
</evidence>
<evidence type="ECO:0000313" key="3">
    <source>
        <dbReference type="Proteomes" id="UP001374535"/>
    </source>
</evidence>
<gene>
    <name evidence="2" type="ORF">V8G54_003557</name>
</gene>
<reference evidence="2 3" key="1">
    <citation type="journal article" date="2023" name="Life. Sci Alliance">
        <title>Evolutionary insights into 3D genome organization and epigenetic landscape of Vigna mungo.</title>
        <authorList>
            <person name="Junaid A."/>
            <person name="Singh B."/>
            <person name="Bhatia S."/>
        </authorList>
    </citation>
    <scope>NUCLEOTIDE SEQUENCE [LARGE SCALE GENOMIC DNA]</scope>
    <source>
        <strain evidence="2">Urdbean</strain>
    </source>
</reference>
<proteinExistence type="predicted"/>
<name>A0AAQ3PE37_VIGMU</name>
<sequence length="143" mass="14706">MTQMTESVANGVLTGVVKVSGYFTTSLVNSKAGKKIFSLLPGEVVLASLDGFSKVCDAVEVAGKNVMSTSNTVTTELVSHRYGDEAAKATSEGLDAAGHAVGTAWAAFKLRQALNPKSVIKPTALTKSAAEAAAAELKAKMSK</sequence>
<dbReference type="PANTHER" id="PTHR21068:SF43">
    <property type="entry name" value="SPARTIN"/>
    <property type="match status" value="1"/>
</dbReference>
<dbReference type="Pfam" id="PF06911">
    <property type="entry name" value="Senescence"/>
    <property type="match status" value="1"/>
</dbReference>
<dbReference type="InterPro" id="IPR045036">
    <property type="entry name" value="Spartin-like"/>
</dbReference>
<organism evidence="2 3">
    <name type="scientific">Vigna mungo</name>
    <name type="common">Black gram</name>
    <name type="synonym">Phaseolus mungo</name>
    <dbReference type="NCBI Taxonomy" id="3915"/>
    <lineage>
        <taxon>Eukaryota</taxon>
        <taxon>Viridiplantae</taxon>
        <taxon>Streptophyta</taxon>
        <taxon>Embryophyta</taxon>
        <taxon>Tracheophyta</taxon>
        <taxon>Spermatophyta</taxon>
        <taxon>Magnoliopsida</taxon>
        <taxon>eudicotyledons</taxon>
        <taxon>Gunneridae</taxon>
        <taxon>Pentapetalae</taxon>
        <taxon>rosids</taxon>
        <taxon>fabids</taxon>
        <taxon>Fabales</taxon>
        <taxon>Fabaceae</taxon>
        <taxon>Papilionoideae</taxon>
        <taxon>50 kb inversion clade</taxon>
        <taxon>NPAAA clade</taxon>
        <taxon>indigoferoid/millettioid clade</taxon>
        <taxon>Phaseoleae</taxon>
        <taxon>Vigna</taxon>
    </lineage>
</organism>
<feature type="domain" description="Senescence" evidence="1">
    <location>
        <begin position="1"/>
        <end position="130"/>
    </location>
</feature>
<dbReference type="PANTHER" id="PTHR21068">
    <property type="entry name" value="SPARTIN"/>
    <property type="match status" value="1"/>
</dbReference>
<dbReference type="GO" id="GO:0005886">
    <property type="term" value="C:plasma membrane"/>
    <property type="evidence" value="ECO:0007669"/>
    <property type="project" value="TreeGrafter"/>
</dbReference>
<dbReference type="InterPro" id="IPR009686">
    <property type="entry name" value="Senescence/spartin_C"/>
</dbReference>
<evidence type="ECO:0000313" key="2">
    <source>
        <dbReference type="EMBL" id="WVZ25013.1"/>
    </source>
</evidence>
<dbReference type="Proteomes" id="UP001374535">
    <property type="component" value="Chromosome 1"/>
</dbReference>